<keyword evidence="2" id="KW-1185">Reference proteome</keyword>
<dbReference type="RefSeq" id="WP_314013963.1">
    <property type="nucleotide sequence ID" value="NZ_JAVTTP010000001.1"/>
</dbReference>
<sequence>MPKKQNKTNSFLFDTYLLTLASNKYGFEFKITDTRSKVVIQKYSVLKDEEIEFNNSPMVLNGSIFNRYRELDETKKFIRKINRAKVGISLYPTIYGYEISVGGNKEIGNMAPMAAMGPISSSGFSPSNSFNNTFYSYSYFEGNKSIYTTGLFNKDFEHIQDSLRPTLFDRISDFKASRRKKPYNETIFKYKSGLMWGEYDSRTNSYKLWQFKNENPAKNHGR</sequence>
<comment type="caution">
    <text evidence="1">The sequence shown here is derived from an EMBL/GenBank/DDBJ whole genome shotgun (WGS) entry which is preliminary data.</text>
</comment>
<evidence type="ECO:0000313" key="1">
    <source>
        <dbReference type="EMBL" id="MDT7828575.1"/>
    </source>
</evidence>
<proteinExistence type="predicted"/>
<gene>
    <name evidence="1" type="ORF">RQM65_07860</name>
</gene>
<organism evidence="1 2">
    <name type="scientific">Pricia mediterranea</name>
    <dbReference type="NCBI Taxonomy" id="3076079"/>
    <lineage>
        <taxon>Bacteria</taxon>
        <taxon>Pseudomonadati</taxon>
        <taxon>Bacteroidota</taxon>
        <taxon>Flavobacteriia</taxon>
        <taxon>Flavobacteriales</taxon>
        <taxon>Flavobacteriaceae</taxon>
        <taxon>Pricia</taxon>
    </lineage>
</organism>
<reference evidence="1 2" key="1">
    <citation type="submission" date="2023-09" db="EMBL/GenBank/DDBJ databases">
        <title>Novel taxa isolated from Blanes Bay.</title>
        <authorList>
            <person name="Rey-Velasco X."/>
            <person name="Lucena T."/>
        </authorList>
    </citation>
    <scope>NUCLEOTIDE SEQUENCE [LARGE SCALE GENOMIC DNA]</scope>
    <source>
        <strain evidence="1 2">S334</strain>
    </source>
</reference>
<accession>A0ABU3L4A0</accession>
<protein>
    <submittedName>
        <fullName evidence="1">Uncharacterized protein</fullName>
    </submittedName>
</protein>
<dbReference type="EMBL" id="JAVTTP010000001">
    <property type="protein sequence ID" value="MDT7828575.1"/>
    <property type="molecule type" value="Genomic_DNA"/>
</dbReference>
<dbReference type="Proteomes" id="UP001250656">
    <property type="component" value="Unassembled WGS sequence"/>
</dbReference>
<evidence type="ECO:0000313" key="2">
    <source>
        <dbReference type="Proteomes" id="UP001250656"/>
    </source>
</evidence>
<name>A0ABU3L4A0_9FLAO</name>